<keyword evidence="3 10" id="KW-0479">Metal-binding</keyword>
<feature type="binding site" evidence="10">
    <location>
        <position position="144"/>
    </location>
    <ligand>
        <name>[4Fe-4S] cluster</name>
        <dbReference type="ChEBI" id="CHEBI:49883"/>
        <label>2</label>
    </ligand>
</feature>
<dbReference type="NCBIfam" id="TIGR01944">
    <property type="entry name" value="rnfB"/>
    <property type="match status" value="1"/>
</dbReference>
<evidence type="ECO:0000256" key="4">
    <source>
        <dbReference type="ARBA" id="ARBA00022737"/>
    </source>
</evidence>
<feature type="binding site" evidence="10">
    <location>
        <position position="53"/>
    </location>
    <ligand>
        <name>[4Fe-4S] cluster</name>
        <dbReference type="ChEBI" id="CHEBI:49883"/>
        <label>1</label>
    </ligand>
</feature>
<feature type="binding site" evidence="10">
    <location>
        <position position="177"/>
    </location>
    <ligand>
        <name>[4Fe-4S] cluster</name>
        <dbReference type="ChEBI" id="CHEBI:49883"/>
        <label>3</label>
    </ligand>
</feature>
<feature type="domain" description="4Fe-4S ferredoxin-type" evidence="11">
    <location>
        <begin position="165"/>
        <end position="194"/>
    </location>
</feature>
<keyword evidence="8 10" id="KW-0411">Iron-sulfur</keyword>
<evidence type="ECO:0000256" key="2">
    <source>
        <dbReference type="ARBA" id="ARBA00022485"/>
    </source>
</evidence>
<dbReference type="InterPro" id="IPR050395">
    <property type="entry name" value="4Fe4S_Ferredoxin_RnfB"/>
</dbReference>
<keyword evidence="14" id="KW-1185">Reference proteome</keyword>
<protein>
    <recommendedName>
        <fullName evidence="10">Ion-translocating oxidoreductase complex subunit B</fullName>
        <ecNumber evidence="10">7.-.-.-</ecNumber>
    </recommendedName>
    <alternativeName>
        <fullName evidence="10">Rnf electron transport complex subunit B</fullName>
    </alternativeName>
</protein>
<dbReference type="InterPro" id="IPR017900">
    <property type="entry name" value="4Fe4S_Fe_S_CS"/>
</dbReference>
<dbReference type="PROSITE" id="PS51379">
    <property type="entry name" value="4FE4S_FER_2"/>
    <property type="match status" value="6"/>
</dbReference>
<dbReference type="EC" id="7.-.-.-" evidence="10"/>
<dbReference type="OrthoDB" id="9789936at2"/>
<feature type="domain" description="4Fe-4S ferredoxin-type" evidence="11">
    <location>
        <begin position="271"/>
        <end position="300"/>
    </location>
</feature>
<accession>A0A0U9HP39</accession>
<dbReference type="Gene3D" id="1.10.15.40">
    <property type="entry name" value="Electron transport complex subunit B, putative Fe-S cluster"/>
    <property type="match status" value="1"/>
</dbReference>
<feature type="binding site" evidence="10">
    <location>
        <position position="180"/>
    </location>
    <ligand>
        <name>[4Fe-4S] cluster</name>
        <dbReference type="ChEBI" id="CHEBI:49883"/>
        <label>3</label>
    </ligand>
</feature>
<dbReference type="PROSITE" id="PS51656">
    <property type="entry name" value="4FE4S"/>
    <property type="match status" value="1"/>
</dbReference>
<dbReference type="PANTHER" id="PTHR43560">
    <property type="entry name" value="ION-TRANSLOCATING OXIDOREDUCTASE COMPLEX SUBUNIT B"/>
    <property type="match status" value="1"/>
</dbReference>
<proteinExistence type="inferred from homology"/>
<reference evidence="13" key="1">
    <citation type="journal article" date="2016" name="Genome Announc.">
        <title>Draft Genome Sequence of the Syntrophic Lactate-Degrading Bacterium Tepidanaerobacter syntrophicus JLT.</title>
        <authorList>
            <person name="Matsuura N."/>
            <person name="Ohashi A."/>
            <person name="Tourlousse D.M."/>
            <person name="Sekiguchi Y."/>
        </authorList>
    </citation>
    <scope>NUCLEOTIDE SEQUENCE [LARGE SCALE GENOMIC DNA]</scope>
    <source>
        <strain evidence="13">JL</strain>
    </source>
</reference>
<comment type="similarity">
    <text evidence="10">Belongs to the 4Fe4S bacterial-type ferredoxin family. RnfB subfamily.</text>
</comment>
<comment type="caution">
    <text evidence="10">Lacks conserved residue(s) required for the propagation of feature annotation.</text>
</comment>
<feature type="domain" description="4Fe-4S" evidence="12">
    <location>
        <begin position="33"/>
        <end position="92"/>
    </location>
</feature>
<evidence type="ECO:0000256" key="6">
    <source>
        <dbReference type="ARBA" id="ARBA00022982"/>
    </source>
</evidence>
<feature type="domain" description="4Fe-4S ferredoxin-type" evidence="11">
    <location>
        <begin position="239"/>
        <end position="268"/>
    </location>
</feature>
<dbReference type="InterPro" id="IPR010207">
    <property type="entry name" value="Elect_transpt_cplx_RnfB/RsxB"/>
</dbReference>
<dbReference type="GO" id="GO:0051539">
    <property type="term" value="F:4 iron, 4 sulfur cluster binding"/>
    <property type="evidence" value="ECO:0007669"/>
    <property type="project" value="UniProtKB-UniRule"/>
</dbReference>
<feature type="binding site" evidence="10">
    <location>
        <position position="58"/>
    </location>
    <ligand>
        <name>[4Fe-4S] cluster</name>
        <dbReference type="ChEBI" id="CHEBI:49883"/>
        <label>1</label>
    </ligand>
</feature>
<evidence type="ECO:0000256" key="1">
    <source>
        <dbReference type="ARBA" id="ARBA00022448"/>
    </source>
</evidence>
<keyword evidence="2 10" id="KW-0004">4Fe-4S</keyword>
<keyword evidence="7 10" id="KW-0408">Iron</keyword>
<dbReference type="CDD" id="cd10549">
    <property type="entry name" value="MtMvhB_like"/>
    <property type="match status" value="2"/>
</dbReference>
<evidence type="ECO:0000256" key="5">
    <source>
        <dbReference type="ARBA" id="ARBA00022967"/>
    </source>
</evidence>
<comment type="subunit">
    <text evidence="10">The complex is composed of six subunits: RnfA, RnfB, RnfC, RnfD, RnfE and RnfG.</text>
</comment>
<dbReference type="InterPro" id="IPR007202">
    <property type="entry name" value="4Fe-4S_dom"/>
</dbReference>
<organism evidence="13">
    <name type="scientific">Tepidanaerobacter syntrophicus</name>
    <dbReference type="NCBI Taxonomy" id="224999"/>
    <lineage>
        <taxon>Bacteria</taxon>
        <taxon>Bacillati</taxon>
        <taxon>Bacillota</taxon>
        <taxon>Clostridia</taxon>
        <taxon>Thermosediminibacterales</taxon>
        <taxon>Tepidanaerobacteraceae</taxon>
        <taxon>Tepidanaerobacter</taxon>
    </lineage>
</organism>
<dbReference type="Pfam" id="PF14697">
    <property type="entry name" value="Fer4_21"/>
    <property type="match status" value="1"/>
</dbReference>
<feature type="domain" description="4Fe-4S ferredoxin-type" evidence="11">
    <location>
        <begin position="135"/>
        <end position="164"/>
    </location>
</feature>
<sequence length="345" mass="36065">MSNIILISILSMGGLGLLLGAGLAIASKQLAVETDPKVDAILEVLPGANCGACGYPGCSGAAKAIAEGRAPVNTCPVGGEAVAKKVAKIMGVDDIGASGDRKIARVLCQGGNNEAKTKAEYHGVKTCKAASMVNGGPKACPFGCLGFGDCTIVCPVDAIIMGDNGLPVIDEQKCIGCGLCAEACPKNVLALVSEKNEVWVSCRATMKPKETRQVCSKGCIACKQCEKVCPFDAVHVNNNVAVIDYEKCRSCMLCVEKCPTKSIVPAFSQRKKAVIIEEKCTGCTVCARNCPVKAITGEVKKVHTVNPELCIGCGICQEKCRMNAIEMVRDGEKEIKTNNKCATAK</sequence>
<name>A0A0U9HP39_9FIRM</name>
<feature type="binding site" evidence="10">
    <location>
        <position position="154"/>
    </location>
    <ligand>
        <name>[4Fe-4S] cluster</name>
        <dbReference type="ChEBI" id="CHEBI:49883"/>
        <label>3</label>
    </ligand>
</feature>
<feature type="binding site" evidence="10">
    <location>
        <position position="75"/>
    </location>
    <ligand>
        <name>[4Fe-4S] cluster</name>
        <dbReference type="ChEBI" id="CHEBI:49883"/>
        <label>1</label>
    </ligand>
</feature>
<dbReference type="PROSITE" id="PS00198">
    <property type="entry name" value="4FE4S_FER_1"/>
    <property type="match status" value="2"/>
</dbReference>
<evidence type="ECO:0000256" key="10">
    <source>
        <dbReference type="HAMAP-Rule" id="MF_00463"/>
    </source>
</evidence>
<dbReference type="STRING" id="224999.GCA_001485475_01907"/>
<feature type="binding site" evidence="10">
    <location>
        <position position="184"/>
    </location>
    <ligand>
        <name>[4Fe-4S] cluster</name>
        <dbReference type="ChEBI" id="CHEBI:49883"/>
        <label>2</label>
    </ligand>
</feature>
<dbReference type="Pfam" id="PF13187">
    <property type="entry name" value="Fer4_9"/>
    <property type="match status" value="1"/>
</dbReference>
<feature type="domain" description="4Fe-4S ferredoxin-type" evidence="11">
    <location>
        <begin position="301"/>
        <end position="330"/>
    </location>
</feature>
<keyword evidence="9 10" id="KW-0472">Membrane</keyword>
<evidence type="ECO:0000256" key="9">
    <source>
        <dbReference type="ARBA" id="ARBA00023136"/>
    </source>
</evidence>
<dbReference type="EMBL" id="DF977003">
    <property type="protein sequence ID" value="GAQ25871.1"/>
    <property type="molecule type" value="Genomic_DNA"/>
</dbReference>
<keyword evidence="6 10" id="KW-0249">Electron transport</keyword>
<comment type="function">
    <text evidence="10">Part of a membrane-bound complex that couples electron transfer with translocation of ions across the membrane.</text>
</comment>
<dbReference type="Pfam" id="PF12798">
    <property type="entry name" value="Fer4_3"/>
    <property type="match status" value="1"/>
</dbReference>
<comment type="subcellular location">
    <subcellularLocation>
        <location evidence="10">Cell membrane</location>
    </subcellularLocation>
</comment>
<feature type="binding site" evidence="10">
    <location>
        <position position="174"/>
    </location>
    <ligand>
        <name>[4Fe-4S] cluster</name>
        <dbReference type="ChEBI" id="CHEBI:49883"/>
        <label>3</label>
    </ligand>
</feature>
<feature type="binding site" evidence="10">
    <location>
        <position position="50"/>
    </location>
    <ligand>
        <name>[4Fe-4S] cluster</name>
        <dbReference type="ChEBI" id="CHEBI:49883"/>
        <label>1</label>
    </ligand>
</feature>
<evidence type="ECO:0000256" key="3">
    <source>
        <dbReference type="ARBA" id="ARBA00022723"/>
    </source>
</evidence>
<dbReference type="SUPFAM" id="SSF54862">
    <property type="entry name" value="4Fe-4S ferredoxins"/>
    <property type="match status" value="2"/>
</dbReference>
<evidence type="ECO:0000259" key="12">
    <source>
        <dbReference type="PROSITE" id="PS51656"/>
    </source>
</evidence>
<keyword evidence="1 10" id="KW-0813">Transport</keyword>
<evidence type="ECO:0000256" key="7">
    <source>
        <dbReference type="ARBA" id="ARBA00023004"/>
    </source>
</evidence>
<dbReference type="RefSeq" id="WP_059033481.1">
    <property type="nucleotide sequence ID" value="NZ_DF977003.1"/>
</dbReference>
<dbReference type="Proteomes" id="UP000062160">
    <property type="component" value="Unassembled WGS sequence"/>
</dbReference>
<gene>
    <name evidence="10" type="primary">rnfB</name>
    <name evidence="13" type="ORF">TSYNT_9120</name>
</gene>
<evidence type="ECO:0000313" key="13">
    <source>
        <dbReference type="EMBL" id="GAQ25871.1"/>
    </source>
</evidence>
<dbReference type="InterPro" id="IPR017896">
    <property type="entry name" value="4Fe4S_Fe-S-bd"/>
</dbReference>
<dbReference type="Gene3D" id="3.30.70.20">
    <property type="match status" value="4"/>
</dbReference>
<dbReference type="Pfam" id="PF00037">
    <property type="entry name" value="Fer4"/>
    <property type="match status" value="1"/>
</dbReference>
<dbReference type="GO" id="GO:0022900">
    <property type="term" value="P:electron transport chain"/>
    <property type="evidence" value="ECO:0007669"/>
    <property type="project" value="UniProtKB-UniRule"/>
</dbReference>
<keyword evidence="10" id="KW-1003">Cell membrane</keyword>
<dbReference type="GO" id="GO:0005886">
    <property type="term" value="C:plasma membrane"/>
    <property type="evidence" value="ECO:0007669"/>
    <property type="project" value="UniProtKB-SubCell"/>
</dbReference>
<evidence type="ECO:0000313" key="14">
    <source>
        <dbReference type="Proteomes" id="UP000062160"/>
    </source>
</evidence>
<comment type="cofactor">
    <cofactor evidence="10">
        <name>[4Fe-4S] cluster</name>
        <dbReference type="ChEBI" id="CHEBI:49883"/>
    </cofactor>
    <text evidence="10">Binds 3 [4Fe-4S] clusters.</text>
</comment>
<feature type="binding site" evidence="10">
    <location>
        <position position="150"/>
    </location>
    <ligand>
        <name>[4Fe-4S] cluster</name>
        <dbReference type="ChEBI" id="CHEBI:49883"/>
        <label>2</label>
    </ligand>
</feature>
<feature type="region of interest" description="Hydrophobic" evidence="10">
    <location>
        <begin position="1"/>
        <end position="27"/>
    </location>
</feature>
<dbReference type="GO" id="GO:0009055">
    <property type="term" value="F:electron transfer activity"/>
    <property type="evidence" value="ECO:0007669"/>
    <property type="project" value="InterPro"/>
</dbReference>
<dbReference type="PANTHER" id="PTHR43560:SF1">
    <property type="entry name" value="ION-TRANSLOCATING OXIDOREDUCTASE COMPLEX SUBUNIT B"/>
    <property type="match status" value="1"/>
</dbReference>
<evidence type="ECO:0000256" key="8">
    <source>
        <dbReference type="ARBA" id="ARBA00023014"/>
    </source>
</evidence>
<evidence type="ECO:0000259" key="11">
    <source>
        <dbReference type="PROSITE" id="PS51379"/>
    </source>
</evidence>
<dbReference type="GO" id="GO:0046872">
    <property type="term" value="F:metal ion binding"/>
    <property type="evidence" value="ECO:0007669"/>
    <property type="project" value="UniProtKB-KW"/>
</dbReference>
<keyword evidence="5 10" id="KW-1278">Translocase</keyword>
<feature type="domain" description="4Fe-4S ferredoxin-type" evidence="11">
    <location>
        <begin position="208"/>
        <end position="238"/>
    </location>
</feature>
<keyword evidence="4 10" id="KW-0677">Repeat</keyword>
<dbReference type="HAMAP" id="MF_00463">
    <property type="entry name" value="RsxB_RnfB"/>
    <property type="match status" value="1"/>
</dbReference>
<dbReference type="AlphaFoldDB" id="A0A0U9HP39"/>
<dbReference type="Pfam" id="PF04060">
    <property type="entry name" value="FeS"/>
    <property type="match status" value="1"/>
</dbReference>
<feature type="binding site" evidence="10">
    <location>
        <position position="140"/>
    </location>
    <ligand>
        <name>[4Fe-4S] cluster</name>
        <dbReference type="ChEBI" id="CHEBI:49883"/>
        <label>2</label>
    </ligand>
</feature>